<evidence type="ECO:0000313" key="2">
    <source>
        <dbReference type="Proteomes" id="UP001626537"/>
    </source>
</evidence>
<dbReference type="GO" id="GO:0016757">
    <property type="term" value="F:glycosyltransferase activity"/>
    <property type="evidence" value="ECO:0007669"/>
    <property type="project" value="UniProtKB-KW"/>
</dbReference>
<dbReference type="EC" id="2.4.-.-" evidence="1"/>
<dbReference type="EMBL" id="CP136864">
    <property type="protein sequence ID" value="WOJ95046.1"/>
    <property type="molecule type" value="Genomic_DNA"/>
</dbReference>
<reference evidence="1 2" key="1">
    <citation type="submission" date="2023-10" db="EMBL/GenBank/DDBJ databases">
        <title>Two novel species belonging to the OM43/NOR5 clade.</title>
        <authorList>
            <person name="Park M."/>
        </authorList>
    </citation>
    <scope>NUCLEOTIDE SEQUENCE [LARGE SCALE GENOMIC DNA]</scope>
    <source>
        <strain evidence="1 2">IMCC43200</strain>
    </source>
</reference>
<proteinExistence type="predicted"/>
<dbReference type="Pfam" id="PF13704">
    <property type="entry name" value="Glyco_tranf_2_4"/>
    <property type="match status" value="1"/>
</dbReference>
<keyword evidence="1" id="KW-0328">Glycosyltransferase</keyword>
<accession>A0ABZ0I7L7</accession>
<name>A0ABZ0I7L7_9GAMM</name>
<dbReference type="Proteomes" id="UP001626537">
    <property type="component" value="Chromosome"/>
</dbReference>
<keyword evidence="1" id="KW-0808">Transferase</keyword>
<sequence length="359" mass="41045">MNFFECNKVLLAGCAKDEAAYLPEWIFYHLKLGVSGILIYVNNTTDASEEMLLKIAEKHPVEYCIADGIELKPDDAFADLANRDYLRTNPIQSKYYADIYQKTSAADYDYILYLDIDEFLHFDCHSVNSTRKPASIDGDVINFRWFNLAGDTRNFVDLSQTSSGSYDEYTKFMVRTGLSDVKFQDAHLCTSDNSPGDIASHAQVLHRNLRSRDEYLALLTRRPPNTQNRLAFDIKQNRRGWSSRGQEQYPMNVIFFEGYSEQLCSFIETSSIQKLLSDAKSATLRKKEDFVAFIEGVQTTNTELGKVLFGTGLSHLSLRDVLRMRFLWRVLLLLKPQLIHQHKPISSKTIKGSRPGITD</sequence>
<organism evidence="1 2">
    <name type="scientific">Congregibacter variabilis</name>
    <dbReference type="NCBI Taxonomy" id="3081200"/>
    <lineage>
        <taxon>Bacteria</taxon>
        <taxon>Pseudomonadati</taxon>
        <taxon>Pseudomonadota</taxon>
        <taxon>Gammaproteobacteria</taxon>
        <taxon>Cellvibrionales</taxon>
        <taxon>Halieaceae</taxon>
        <taxon>Congregibacter</taxon>
    </lineage>
</organism>
<evidence type="ECO:0000313" key="1">
    <source>
        <dbReference type="EMBL" id="WOJ95046.1"/>
    </source>
</evidence>
<protein>
    <submittedName>
        <fullName evidence="1">Glycosyltransferase family 2 protein</fullName>
        <ecNumber evidence="1">2.4.-.-</ecNumber>
    </submittedName>
</protein>
<gene>
    <name evidence="1" type="ORF">R0135_07710</name>
</gene>
<keyword evidence="2" id="KW-1185">Reference proteome</keyword>
<dbReference type="RefSeq" id="WP_407349679.1">
    <property type="nucleotide sequence ID" value="NZ_CP136864.1"/>
</dbReference>